<organism evidence="1 2">
    <name type="scientific">Cardiocondyla obscurior</name>
    <dbReference type="NCBI Taxonomy" id="286306"/>
    <lineage>
        <taxon>Eukaryota</taxon>
        <taxon>Metazoa</taxon>
        <taxon>Ecdysozoa</taxon>
        <taxon>Arthropoda</taxon>
        <taxon>Hexapoda</taxon>
        <taxon>Insecta</taxon>
        <taxon>Pterygota</taxon>
        <taxon>Neoptera</taxon>
        <taxon>Endopterygota</taxon>
        <taxon>Hymenoptera</taxon>
        <taxon>Apocrita</taxon>
        <taxon>Aculeata</taxon>
        <taxon>Formicoidea</taxon>
        <taxon>Formicidae</taxon>
        <taxon>Myrmicinae</taxon>
        <taxon>Cardiocondyla</taxon>
    </lineage>
</organism>
<dbReference type="EMBL" id="JADYXP020000002">
    <property type="protein sequence ID" value="KAL0130066.1"/>
    <property type="molecule type" value="Genomic_DNA"/>
</dbReference>
<accession>A0AAW2GS62</accession>
<dbReference type="AlphaFoldDB" id="A0AAW2GS62"/>
<gene>
    <name evidence="1" type="ORF">PUN28_001983</name>
</gene>
<evidence type="ECO:0000313" key="1">
    <source>
        <dbReference type="EMBL" id="KAL0130066.1"/>
    </source>
</evidence>
<proteinExistence type="predicted"/>
<keyword evidence="2" id="KW-1185">Reference proteome</keyword>
<dbReference type="Proteomes" id="UP001430953">
    <property type="component" value="Unassembled WGS sequence"/>
</dbReference>
<name>A0AAW2GS62_9HYME</name>
<sequence length="75" mass="8737">MSTKYTRAIKSNECFNALKPFAIKIRVFKKFNVFPNDTFQRVLKIVNISRHLYEANSISDAFDKTILKRTAVSHN</sequence>
<evidence type="ECO:0000313" key="2">
    <source>
        <dbReference type="Proteomes" id="UP001430953"/>
    </source>
</evidence>
<comment type="caution">
    <text evidence="1">The sequence shown here is derived from an EMBL/GenBank/DDBJ whole genome shotgun (WGS) entry which is preliminary data.</text>
</comment>
<reference evidence="1 2" key="1">
    <citation type="submission" date="2023-03" db="EMBL/GenBank/DDBJ databases">
        <title>High recombination rates correlate with genetic variation in Cardiocondyla obscurior ants.</title>
        <authorList>
            <person name="Errbii M."/>
        </authorList>
    </citation>
    <scope>NUCLEOTIDE SEQUENCE [LARGE SCALE GENOMIC DNA]</scope>
    <source>
        <strain evidence="1">Alpha-2009</strain>
        <tissue evidence="1">Whole body</tissue>
    </source>
</reference>
<protein>
    <submittedName>
        <fullName evidence="1">Uncharacterized protein</fullName>
    </submittedName>
</protein>